<keyword evidence="3" id="KW-1185">Reference proteome</keyword>
<feature type="region of interest" description="Disordered" evidence="1">
    <location>
        <begin position="42"/>
        <end position="79"/>
    </location>
</feature>
<dbReference type="InterPro" id="IPR044696">
    <property type="entry name" value="WIP1/2/3"/>
</dbReference>
<dbReference type="PANTHER" id="PTHR34562:SF8">
    <property type="entry name" value="WPP DOMAIN-INTERACTING PROTEIN 1"/>
    <property type="match status" value="1"/>
</dbReference>
<proteinExistence type="predicted"/>
<dbReference type="PANTHER" id="PTHR34562">
    <property type="entry name" value="WPP DOMAIN-INTERACTING PROTEIN 2"/>
    <property type="match status" value="1"/>
</dbReference>
<evidence type="ECO:0000256" key="1">
    <source>
        <dbReference type="SAM" id="MobiDB-lite"/>
    </source>
</evidence>
<reference evidence="3" key="1">
    <citation type="journal article" date="2020" name="Nat. Commun.">
        <title>Genome sequence of the cluster root forming white lupin.</title>
        <authorList>
            <person name="Hufnagel B."/>
            <person name="Marques A."/>
            <person name="Soriano A."/>
            <person name="Marques L."/>
            <person name="Divol F."/>
            <person name="Doumas P."/>
            <person name="Sallet E."/>
            <person name="Mancinotti D."/>
            <person name="Carrere S."/>
            <person name="Marande W."/>
            <person name="Arribat S."/>
            <person name="Keller J."/>
            <person name="Huneau C."/>
            <person name="Blein T."/>
            <person name="Aime D."/>
            <person name="Laguerre M."/>
            <person name="Taylor J."/>
            <person name="Schubert V."/>
            <person name="Nelson M."/>
            <person name="Geu-Flores F."/>
            <person name="Crespi M."/>
            <person name="Gallardo-Guerrero K."/>
            <person name="Delaux P.-M."/>
            <person name="Salse J."/>
            <person name="Berges H."/>
            <person name="Guyot R."/>
            <person name="Gouzy J."/>
            <person name="Peret B."/>
        </authorList>
    </citation>
    <scope>NUCLEOTIDE SEQUENCE [LARGE SCALE GENOMIC DNA]</scope>
    <source>
        <strain evidence="3">cv. Amiga</strain>
    </source>
</reference>
<evidence type="ECO:0000313" key="2">
    <source>
        <dbReference type="EMBL" id="KAE9593973.1"/>
    </source>
</evidence>
<dbReference type="OrthoDB" id="680851at2759"/>
<sequence length="79" mass="8699">MESDSRSSNFKQCIFAATSNGNHRGRSNVYDGDNGCEVQTNEHFTEGVQAGYGNGKVGEDEDIAEERSENNDRQPSKIL</sequence>
<feature type="compositionally biased region" description="Basic and acidic residues" evidence="1">
    <location>
        <begin position="65"/>
        <end position="79"/>
    </location>
</feature>
<protein>
    <submittedName>
        <fullName evidence="2">Uncharacterized protein</fullName>
    </submittedName>
</protein>
<dbReference type="AlphaFoldDB" id="A0A6A4NPC0"/>
<evidence type="ECO:0000313" key="3">
    <source>
        <dbReference type="Proteomes" id="UP000447434"/>
    </source>
</evidence>
<accession>A0A6A4NPC0</accession>
<gene>
    <name evidence="2" type="ORF">Lalb_Chr18g0048671</name>
</gene>
<dbReference type="EMBL" id="WOCE01000018">
    <property type="protein sequence ID" value="KAE9593973.1"/>
    <property type="molecule type" value="Genomic_DNA"/>
</dbReference>
<dbReference type="Proteomes" id="UP000447434">
    <property type="component" value="Chromosome 18"/>
</dbReference>
<name>A0A6A4NPC0_LUPAL</name>
<organism evidence="2 3">
    <name type="scientific">Lupinus albus</name>
    <name type="common">White lupine</name>
    <name type="synonym">Lupinus termis</name>
    <dbReference type="NCBI Taxonomy" id="3870"/>
    <lineage>
        <taxon>Eukaryota</taxon>
        <taxon>Viridiplantae</taxon>
        <taxon>Streptophyta</taxon>
        <taxon>Embryophyta</taxon>
        <taxon>Tracheophyta</taxon>
        <taxon>Spermatophyta</taxon>
        <taxon>Magnoliopsida</taxon>
        <taxon>eudicotyledons</taxon>
        <taxon>Gunneridae</taxon>
        <taxon>Pentapetalae</taxon>
        <taxon>rosids</taxon>
        <taxon>fabids</taxon>
        <taxon>Fabales</taxon>
        <taxon>Fabaceae</taxon>
        <taxon>Papilionoideae</taxon>
        <taxon>50 kb inversion clade</taxon>
        <taxon>genistoids sensu lato</taxon>
        <taxon>core genistoids</taxon>
        <taxon>Genisteae</taxon>
        <taxon>Lupinus</taxon>
    </lineage>
</organism>
<comment type="caution">
    <text evidence="2">The sequence shown here is derived from an EMBL/GenBank/DDBJ whole genome shotgun (WGS) entry which is preliminary data.</text>
</comment>